<dbReference type="Proteomes" id="UP000220922">
    <property type="component" value="Unassembled WGS sequence"/>
</dbReference>
<gene>
    <name evidence="2" type="ORF">A9Q02_14100</name>
</gene>
<evidence type="ECO:0000313" key="2">
    <source>
        <dbReference type="EMBL" id="PDV98978.1"/>
    </source>
</evidence>
<evidence type="ECO:0000313" key="3">
    <source>
        <dbReference type="Proteomes" id="UP000220922"/>
    </source>
</evidence>
<keyword evidence="3" id="KW-1185">Reference proteome</keyword>
<keyword evidence="1" id="KW-0812">Transmembrane</keyword>
<dbReference type="EMBL" id="LYXE01000086">
    <property type="protein sequence ID" value="PDV98978.1"/>
    <property type="molecule type" value="Genomic_DNA"/>
</dbReference>
<feature type="transmembrane region" description="Helical" evidence="1">
    <location>
        <begin position="98"/>
        <end position="120"/>
    </location>
</feature>
<protein>
    <submittedName>
        <fullName evidence="2">Uncharacterized protein</fullName>
    </submittedName>
</protein>
<proteinExistence type="predicted"/>
<comment type="caution">
    <text evidence="2">The sequence shown here is derived from an EMBL/GenBank/DDBJ whole genome shotgun (WGS) entry which is preliminary data.</text>
</comment>
<feature type="transmembrane region" description="Helical" evidence="1">
    <location>
        <begin position="7"/>
        <end position="27"/>
    </location>
</feature>
<feature type="transmembrane region" description="Helical" evidence="1">
    <location>
        <begin position="64"/>
        <end position="86"/>
    </location>
</feature>
<evidence type="ECO:0000256" key="1">
    <source>
        <dbReference type="SAM" id="Phobius"/>
    </source>
</evidence>
<feature type="transmembrane region" description="Helical" evidence="1">
    <location>
        <begin position="33"/>
        <end position="52"/>
    </location>
</feature>
<accession>A0A2H3L9I1</accession>
<keyword evidence="1" id="KW-1133">Transmembrane helix</keyword>
<dbReference type="AlphaFoldDB" id="A0A2H3L9I1"/>
<keyword evidence="1" id="KW-0472">Membrane</keyword>
<dbReference type="RefSeq" id="WP_097652714.1">
    <property type="nucleotide sequence ID" value="NZ_LYXE01000086.1"/>
</dbReference>
<sequence>MFRTVPRIVLWIGIFLIILGLIGRYLIGLRGVSSLIPAIFGMPIALLGFLATEPTYHKSSMRGVTGLALLGLLINLHVIPLLRALLHGEPIPDSITSIIARSTMLFLCGLLLMVCGAMYVTAGWKRLRGSGSVDEGSP</sequence>
<dbReference type="OrthoDB" id="9844299at2"/>
<organism evidence="2 3">
    <name type="scientific">Candidatus Chloroploca asiatica</name>
    <dbReference type="NCBI Taxonomy" id="1506545"/>
    <lineage>
        <taxon>Bacteria</taxon>
        <taxon>Bacillati</taxon>
        <taxon>Chloroflexota</taxon>
        <taxon>Chloroflexia</taxon>
        <taxon>Chloroflexales</taxon>
        <taxon>Chloroflexineae</taxon>
        <taxon>Oscillochloridaceae</taxon>
        <taxon>Candidatus Chloroploca</taxon>
    </lineage>
</organism>
<name>A0A2H3L9I1_9CHLR</name>
<reference evidence="2 3" key="1">
    <citation type="submission" date="2016-05" db="EMBL/GenBank/DDBJ databases">
        <authorList>
            <person name="Lavstsen T."/>
            <person name="Jespersen J.S."/>
        </authorList>
    </citation>
    <scope>NUCLEOTIDE SEQUENCE [LARGE SCALE GENOMIC DNA]</scope>
    <source>
        <strain evidence="2 3">B7-9</strain>
    </source>
</reference>